<sequence length="613" mass="68154">MTLVLKEADPKHHLQSTTELQTVFFTSTHENRILHVDAFPRFPIKKKIQFPKEIFKSSLEVNVSTNFIDTGISICSLDVLALFSENFDYQTIIGDFVKGICTSDLLSSTIYADIIDSGVHGSGCYAAGINGTRSYAQIAFDIINRWSFPISPELFPTDPPHHYSYNRNNLYIGNKVVLARSCSVGPRSILGHNSKIENGVLFRDSVCGDSTFIDSNTKICDSHIFSFSKIGSGCTITNSLIGSNVTILDNVVLSDGCIIGNNVTIGPNVTIPKFTRIFNPQNNHPNPDSPNSFDKDHISSPNSLGYDKLLVGTQGIGCLYVSENQDEDWESQAADPRCELVDHIGFNLKLSEISPEEMNDDYNSDSDYSGSSEDDSDLDSEGNGFESEGYYEKAQKNLDLQKQTDFKNELAATIKRAFEENHTVATAALELNTLRMAYDGNLELMRRVIIESIIGQIDITKNYKDSTLADGAKHLASSVKILLEKWSVLINKNIYSIADQGDSIGIVFEYLLVVYNDHRLSDSSDSTFGPFISRLFLLIVRFLYEFDVLEGDSIINWYNNKTDDNDDVELDQSENLIVSGLEKFVDWLDEDSDSDADDDDDGGDSDGDDDSDE</sequence>
<dbReference type="Proteomes" id="UP000187455">
    <property type="component" value="Unassembled WGS sequence"/>
</dbReference>
<dbReference type="CDD" id="cd11558">
    <property type="entry name" value="W2_eIF2B_epsilon"/>
    <property type="match status" value="1"/>
</dbReference>
<dbReference type="InterPro" id="IPR011004">
    <property type="entry name" value="Trimer_LpxA-like_sf"/>
</dbReference>
<evidence type="ECO:0000259" key="4">
    <source>
        <dbReference type="PROSITE" id="PS51363"/>
    </source>
</evidence>
<name>A0A1R0H715_9FUNG</name>
<dbReference type="GO" id="GO:0016740">
    <property type="term" value="F:transferase activity"/>
    <property type="evidence" value="ECO:0007669"/>
    <property type="project" value="UniProtKB-KW"/>
</dbReference>
<dbReference type="SUPFAM" id="SSF51161">
    <property type="entry name" value="Trimeric LpxA-like enzymes"/>
    <property type="match status" value="1"/>
</dbReference>
<evidence type="ECO:0000256" key="1">
    <source>
        <dbReference type="ARBA" id="ARBA00022490"/>
    </source>
</evidence>
<dbReference type="InterPro" id="IPR016024">
    <property type="entry name" value="ARM-type_fold"/>
</dbReference>
<evidence type="ECO:0000256" key="2">
    <source>
        <dbReference type="ARBA" id="ARBA00022679"/>
    </source>
</evidence>
<dbReference type="Pfam" id="PF02020">
    <property type="entry name" value="W2"/>
    <property type="match status" value="1"/>
</dbReference>
<feature type="compositionally biased region" description="Acidic residues" evidence="3">
    <location>
        <begin position="355"/>
        <end position="364"/>
    </location>
</feature>
<keyword evidence="1" id="KW-0963">Cytoplasm</keyword>
<dbReference type="AlphaFoldDB" id="A0A1R0H715"/>
<dbReference type="GO" id="GO:0003743">
    <property type="term" value="F:translation initiation factor activity"/>
    <property type="evidence" value="ECO:0007669"/>
    <property type="project" value="UniProtKB-KW"/>
</dbReference>
<keyword evidence="6" id="KW-1185">Reference proteome</keyword>
<dbReference type="PROSITE" id="PS00101">
    <property type="entry name" value="HEXAPEP_TRANSFERASES"/>
    <property type="match status" value="1"/>
</dbReference>
<dbReference type="GO" id="GO:0031369">
    <property type="term" value="F:translation initiation factor binding"/>
    <property type="evidence" value="ECO:0007669"/>
    <property type="project" value="InterPro"/>
</dbReference>
<keyword evidence="5" id="KW-0648">Protein biosynthesis</keyword>
<evidence type="ECO:0000313" key="6">
    <source>
        <dbReference type="Proteomes" id="UP000187455"/>
    </source>
</evidence>
<dbReference type="InterPro" id="IPR003307">
    <property type="entry name" value="W2_domain"/>
</dbReference>
<dbReference type="InterPro" id="IPR018357">
    <property type="entry name" value="Hexapep_transf_CS"/>
</dbReference>
<organism evidence="5 6">
    <name type="scientific">Smittium mucronatum</name>
    <dbReference type="NCBI Taxonomy" id="133383"/>
    <lineage>
        <taxon>Eukaryota</taxon>
        <taxon>Fungi</taxon>
        <taxon>Fungi incertae sedis</taxon>
        <taxon>Zoopagomycota</taxon>
        <taxon>Kickxellomycotina</taxon>
        <taxon>Harpellomycetes</taxon>
        <taxon>Harpellales</taxon>
        <taxon>Legeriomycetaceae</taxon>
        <taxon>Smittium</taxon>
    </lineage>
</organism>
<feature type="domain" description="W2" evidence="4">
    <location>
        <begin position="400"/>
        <end position="598"/>
    </location>
</feature>
<keyword evidence="2" id="KW-0808">Transferase</keyword>
<feature type="region of interest" description="Disordered" evidence="3">
    <location>
        <begin position="278"/>
        <end position="298"/>
    </location>
</feature>
<gene>
    <name evidence="5" type="ORF">AYI68_g950</name>
</gene>
<reference evidence="5 6" key="1">
    <citation type="journal article" date="2016" name="Mol. Biol. Evol.">
        <title>Genome-Wide Survey of Gut Fungi (Harpellales) Reveals the First Horizontally Transferred Ubiquitin Gene from a Mosquito Host.</title>
        <authorList>
            <person name="Wang Y."/>
            <person name="White M.M."/>
            <person name="Kvist S."/>
            <person name="Moncalvo J.M."/>
        </authorList>
    </citation>
    <scope>NUCLEOTIDE SEQUENCE [LARGE SCALE GENOMIC DNA]</scope>
    <source>
        <strain evidence="5 6">ALG-7-W6</strain>
    </source>
</reference>
<dbReference type="PROSITE" id="PS51363">
    <property type="entry name" value="W2"/>
    <property type="match status" value="1"/>
</dbReference>
<dbReference type="PANTHER" id="PTHR45887:SF1">
    <property type="entry name" value="TRANSLATION INITIATION FACTOR EIF-2B SUBUNIT EPSILON"/>
    <property type="match status" value="1"/>
</dbReference>
<dbReference type="Gene3D" id="2.160.10.10">
    <property type="entry name" value="Hexapeptide repeat proteins"/>
    <property type="match status" value="1"/>
</dbReference>
<comment type="caution">
    <text evidence="5">The sequence shown here is derived from an EMBL/GenBank/DDBJ whole genome shotgun (WGS) entry which is preliminary data.</text>
</comment>
<feature type="compositionally biased region" description="Polar residues" evidence="3">
    <location>
        <begin position="278"/>
        <end position="292"/>
    </location>
</feature>
<dbReference type="InterPro" id="IPR051956">
    <property type="entry name" value="eIF2B_epsilon"/>
</dbReference>
<dbReference type="GO" id="GO:0005851">
    <property type="term" value="C:eukaryotic translation initiation factor 2B complex"/>
    <property type="evidence" value="ECO:0007669"/>
    <property type="project" value="TreeGrafter"/>
</dbReference>
<dbReference type="GO" id="GO:0005085">
    <property type="term" value="F:guanyl-nucleotide exchange factor activity"/>
    <property type="evidence" value="ECO:0007669"/>
    <property type="project" value="InterPro"/>
</dbReference>
<dbReference type="PANTHER" id="PTHR45887">
    <property type="entry name" value="TRANSLATION INITIATION FACTOR EIF-2B SUBUNIT EPSILON"/>
    <property type="match status" value="1"/>
</dbReference>
<dbReference type="InterPro" id="IPR056764">
    <property type="entry name" value="LbH_EIF2B3/5"/>
</dbReference>
<dbReference type="OrthoDB" id="424572at2759"/>
<dbReference type="Pfam" id="PF25084">
    <property type="entry name" value="LbH_EIF2B"/>
    <property type="match status" value="1"/>
</dbReference>
<dbReference type="STRING" id="133383.A0A1R0H715"/>
<dbReference type="SUPFAM" id="SSF48371">
    <property type="entry name" value="ARM repeat"/>
    <property type="match status" value="1"/>
</dbReference>
<accession>A0A1R0H715</accession>
<evidence type="ECO:0000256" key="3">
    <source>
        <dbReference type="SAM" id="MobiDB-lite"/>
    </source>
</evidence>
<feature type="region of interest" description="Disordered" evidence="3">
    <location>
        <begin position="355"/>
        <end position="386"/>
    </location>
</feature>
<feature type="region of interest" description="Disordered" evidence="3">
    <location>
        <begin position="590"/>
        <end position="613"/>
    </location>
</feature>
<proteinExistence type="predicted"/>
<protein>
    <submittedName>
        <fullName evidence="5">Putative translation initiation factor eIF-2B subunit epsilon</fullName>
    </submittedName>
</protein>
<keyword evidence="5" id="KW-0396">Initiation factor</keyword>
<dbReference type="Gene3D" id="1.25.40.180">
    <property type="match status" value="1"/>
</dbReference>
<dbReference type="EMBL" id="LSSL01000320">
    <property type="protein sequence ID" value="OLY84878.1"/>
    <property type="molecule type" value="Genomic_DNA"/>
</dbReference>
<dbReference type="InterPro" id="IPR044123">
    <property type="entry name" value="W2_eIF2B_epsilon"/>
</dbReference>
<evidence type="ECO:0000313" key="5">
    <source>
        <dbReference type="EMBL" id="OLY84878.1"/>
    </source>
</evidence>